<feature type="active site" evidence="2">
    <location>
        <position position="139"/>
    </location>
</feature>
<dbReference type="RefSeq" id="XP_021294304.1">
    <property type="nucleotide sequence ID" value="XM_021438629.1"/>
</dbReference>
<dbReference type="PROSITE" id="PS51767">
    <property type="entry name" value="PEPTIDASE_A1"/>
    <property type="match status" value="1"/>
</dbReference>
<keyword evidence="5" id="KW-1185">Reference proteome</keyword>
<feature type="chain" id="PRO_5026886332" evidence="3">
    <location>
        <begin position="17"/>
        <end position="463"/>
    </location>
</feature>
<dbReference type="GO" id="GO:0004190">
    <property type="term" value="F:aspartic-type endopeptidase activity"/>
    <property type="evidence" value="ECO:0007669"/>
    <property type="project" value="InterPro"/>
</dbReference>
<dbReference type="Gene3D" id="2.40.70.10">
    <property type="entry name" value="Acid Proteases"/>
    <property type="match status" value="2"/>
</dbReference>
<dbReference type="InterPro" id="IPR032799">
    <property type="entry name" value="TAXi_C"/>
</dbReference>
<dbReference type="OrthoDB" id="2747330at2759"/>
<dbReference type="GO" id="GO:0006508">
    <property type="term" value="P:proteolysis"/>
    <property type="evidence" value="ECO:0007669"/>
    <property type="project" value="InterPro"/>
</dbReference>
<reference evidence="6" key="1">
    <citation type="submission" date="2025-08" db="UniProtKB">
        <authorList>
            <consortium name="RefSeq"/>
        </authorList>
    </citation>
    <scope>IDENTIFICATION</scope>
    <source>
        <tissue evidence="6">Leaf</tissue>
    </source>
</reference>
<gene>
    <name evidence="6" type="primary">LOC110424126</name>
</gene>
<feature type="domain" description="Peptidase A1" evidence="4">
    <location>
        <begin position="121"/>
        <end position="458"/>
    </location>
</feature>
<evidence type="ECO:0000256" key="3">
    <source>
        <dbReference type="SAM" id="SignalP"/>
    </source>
</evidence>
<dbReference type="Pfam" id="PF14543">
    <property type="entry name" value="TAXi_N"/>
    <property type="match status" value="1"/>
</dbReference>
<dbReference type="FunFam" id="2.40.70.10:FF:000013">
    <property type="entry name" value="Aspartyl protease AED1"/>
    <property type="match status" value="1"/>
</dbReference>
<comment type="similarity">
    <text evidence="1">Belongs to the peptidase A1 family.</text>
</comment>
<evidence type="ECO:0000256" key="2">
    <source>
        <dbReference type="PIRSR" id="PIRSR601461-1"/>
    </source>
</evidence>
<proteinExistence type="inferred from homology"/>
<protein>
    <submittedName>
        <fullName evidence="6">Aspartyl protease family protein At5g10770-like</fullName>
    </submittedName>
</protein>
<dbReference type="PANTHER" id="PTHR13683">
    <property type="entry name" value="ASPARTYL PROTEASES"/>
    <property type="match status" value="1"/>
</dbReference>
<dbReference type="InterPro" id="IPR032861">
    <property type="entry name" value="TAXi_N"/>
</dbReference>
<dbReference type="GeneID" id="110424126"/>
<dbReference type="InterPro" id="IPR001461">
    <property type="entry name" value="Aspartic_peptidase_A1"/>
</dbReference>
<keyword evidence="3" id="KW-0732">Signal</keyword>
<evidence type="ECO:0000313" key="6">
    <source>
        <dbReference type="RefSeq" id="XP_021294304.1"/>
    </source>
</evidence>
<evidence type="ECO:0000256" key="1">
    <source>
        <dbReference type="ARBA" id="ARBA00007447"/>
    </source>
</evidence>
<dbReference type="FunFam" id="2.40.70.10:FF:000031">
    <property type="entry name" value="Aspartyl protease AED1"/>
    <property type="match status" value="1"/>
</dbReference>
<name>A0A6J1B6Z0_9ROSI</name>
<sequence length="463" mass="50057">MAFVWFLIFSLPLAIAVAPLLAELQENKLEVNQSGIYVKIYHVQGPESSLTPEFSLSFSNFLLRDEERVEALNSIVAQDRGRGRGRGSTNSALSQRLGYWSSAKSLSIPLNPGLSIGTGNYYFRIGLGTPVKYYDVLMDTGSSFSWIQCEPCKVYCHGQADPVFNPSASKTYKSLSCAASECSSLKEATLNNPLCTTSNKCIYTASYGDSSYSIGYLSQDLLTLSRSQTFSNFLYGCGQDNEGLFGRAAGLVGLARDKLSMLAQVSSKYGYAFSYCLPTANSTAAGGFLKIGKPSLSSFKFTPMITDPHQNPSLYYLRLTSITVAGIPLRVAAAEYRVPTVIDSGTVITRLPMSLYSALRDAFVKIMSKKYAQAPGFSILDCCFLGTVKTISAAPEIQMMFQGGADLTLGASNVLIQAEEGVTCLAFAGWSQTAVIGNHQQQTFEVAYDVSDSRIGFAANACH</sequence>
<dbReference type="Proteomes" id="UP000504621">
    <property type="component" value="Unplaced"/>
</dbReference>
<evidence type="ECO:0000259" key="4">
    <source>
        <dbReference type="PROSITE" id="PS51767"/>
    </source>
</evidence>
<accession>A0A6J1B6Z0</accession>
<dbReference type="SUPFAM" id="SSF50630">
    <property type="entry name" value="Acid proteases"/>
    <property type="match status" value="1"/>
</dbReference>
<feature type="active site" evidence="2">
    <location>
        <position position="343"/>
    </location>
</feature>
<evidence type="ECO:0000313" key="5">
    <source>
        <dbReference type="Proteomes" id="UP000504621"/>
    </source>
</evidence>
<dbReference type="InterPro" id="IPR021109">
    <property type="entry name" value="Peptidase_aspartic_dom_sf"/>
</dbReference>
<dbReference type="AlphaFoldDB" id="A0A6J1B6Z0"/>
<dbReference type="Pfam" id="PF14541">
    <property type="entry name" value="TAXi_C"/>
    <property type="match status" value="1"/>
</dbReference>
<feature type="signal peptide" evidence="3">
    <location>
        <begin position="1"/>
        <end position="16"/>
    </location>
</feature>
<organism evidence="5 6">
    <name type="scientific">Herrania umbratica</name>
    <dbReference type="NCBI Taxonomy" id="108875"/>
    <lineage>
        <taxon>Eukaryota</taxon>
        <taxon>Viridiplantae</taxon>
        <taxon>Streptophyta</taxon>
        <taxon>Embryophyta</taxon>
        <taxon>Tracheophyta</taxon>
        <taxon>Spermatophyta</taxon>
        <taxon>Magnoliopsida</taxon>
        <taxon>eudicotyledons</taxon>
        <taxon>Gunneridae</taxon>
        <taxon>Pentapetalae</taxon>
        <taxon>rosids</taxon>
        <taxon>malvids</taxon>
        <taxon>Malvales</taxon>
        <taxon>Malvaceae</taxon>
        <taxon>Byttnerioideae</taxon>
        <taxon>Herrania</taxon>
    </lineage>
</organism>
<dbReference type="InterPro" id="IPR033121">
    <property type="entry name" value="PEPTIDASE_A1"/>
</dbReference>
<dbReference type="PANTHER" id="PTHR13683:SF809">
    <property type="entry name" value="PEPTIDASE A1 DOMAIN-CONTAINING PROTEIN"/>
    <property type="match status" value="1"/>
</dbReference>